<reference evidence="1" key="2">
    <citation type="submission" date="2023-05" db="EMBL/GenBank/DDBJ databases">
        <authorList>
            <consortium name="Lawrence Berkeley National Laboratory"/>
            <person name="Steindorff A."/>
            <person name="Hensen N."/>
            <person name="Bonometti L."/>
            <person name="Westerberg I."/>
            <person name="Brannstrom I.O."/>
            <person name="Guillou S."/>
            <person name="Cros-Aarteil S."/>
            <person name="Calhoun S."/>
            <person name="Haridas S."/>
            <person name="Kuo A."/>
            <person name="Mondo S."/>
            <person name="Pangilinan J."/>
            <person name="Riley R."/>
            <person name="Labutti K."/>
            <person name="Andreopoulos B."/>
            <person name="Lipzen A."/>
            <person name="Chen C."/>
            <person name="Yanf M."/>
            <person name="Daum C."/>
            <person name="Ng V."/>
            <person name="Clum A."/>
            <person name="Ohm R."/>
            <person name="Martin F."/>
            <person name="Silar P."/>
            <person name="Natvig D."/>
            <person name="Lalanne C."/>
            <person name="Gautier V."/>
            <person name="Ament-Velasquez S.L."/>
            <person name="Kruys A."/>
            <person name="Hutchinson M.I."/>
            <person name="Powell A.J."/>
            <person name="Barry K."/>
            <person name="Miller A.N."/>
            <person name="Grigoriev I.V."/>
            <person name="Debuchy R."/>
            <person name="Gladieux P."/>
            <person name="Thoren M.H."/>
            <person name="Johannesson H."/>
        </authorList>
    </citation>
    <scope>NUCLEOTIDE SEQUENCE</scope>
    <source>
        <strain evidence="1">CBS 731.68</strain>
    </source>
</reference>
<reference evidence="1" key="1">
    <citation type="journal article" date="2023" name="Mol. Phylogenet. Evol.">
        <title>Genome-scale phylogeny and comparative genomics of the fungal order Sordariales.</title>
        <authorList>
            <person name="Hensen N."/>
            <person name="Bonometti L."/>
            <person name="Westerberg I."/>
            <person name="Brannstrom I.O."/>
            <person name="Guillou S."/>
            <person name="Cros-Aarteil S."/>
            <person name="Calhoun S."/>
            <person name="Haridas S."/>
            <person name="Kuo A."/>
            <person name="Mondo S."/>
            <person name="Pangilinan J."/>
            <person name="Riley R."/>
            <person name="LaButti K."/>
            <person name="Andreopoulos B."/>
            <person name="Lipzen A."/>
            <person name="Chen C."/>
            <person name="Yan M."/>
            <person name="Daum C."/>
            <person name="Ng V."/>
            <person name="Clum A."/>
            <person name="Steindorff A."/>
            <person name="Ohm R.A."/>
            <person name="Martin F."/>
            <person name="Silar P."/>
            <person name="Natvig D.O."/>
            <person name="Lalanne C."/>
            <person name="Gautier V."/>
            <person name="Ament-Velasquez S.L."/>
            <person name="Kruys A."/>
            <person name="Hutchinson M.I."/>
            <person name="Powell A.J."/>
            <person name="Barry K."/>
            <person name="Miller A.N."/>
            <person name="Grigoriev I.V."/>
            <person name="Debuchy R."/>
            <person name="Gladieux P."/>
            <person name="Hiltunen Thoren M."/>
            <person name="Johannesson H."/>
        </authorList>
    </citation>
    <scope>NUCLEOTIDE SEQUENCE</scope>
    <source>
        <strain evidence="1">CBS 731.68</strain>
    </source>
</reference>
<dbReference type="AlphaFoldDB" id="A0AAN6U774"/>
<comment type="caution">
    <text evidence="1">The sequence shown here is derived from an EMBL/GenBank/DDBJ whole genome shotgun (WGS) entry which is preliminary data.</text>
</comment>
<evidence type="ECO:0000313" key="2">
    <source>
        <dbReference type="Proteomes" id="UP001302602"/>
    </source>
</evidence>
<keyword evidence="2" id="KW-1185">Reference proteome</keyword>
<name>A0AAN6U774_9PEZI</name>
<dbReference type="GeneID" id="87823054"/>
<gene>
    <name evidence="1" type="ORF">N657DRAFT_221525</name>
</gene>
<organism evidence="1 2">
    <name type="scientific">Parathielavia appendiculata</name>
    <dbReference type="NCBI Taxonomy" id="2587402"/>
    <lineage>
        <taxon>Eukaryota</taxon>
        <taxon>Fungi</taxon>
        <taxon>Dikarya</taxon>
        <taxon>Ascomycota</taxon>
        <taxon>Pezizomycotina</taxon>
        <taxon>Sordariomycetes</taxon>
        <taxon>Sordariomycetidae</taxon>
        <taxon>Sordariales</taxon>
        <taxon>Chaetomiaceae</taxon>
        <taxon>Parathielavia</taxon>
    </lineage>
</organism>
<proteinExistence type="predicted"/>
<sequence length="102" mass="11161">MGTAGISWIIRRDLWHLLSSEMVHSFHCLLRCCACHRLCYAEGMMSSIQIPCSNRSSELLLVAGDPVYGLDSDCISRDGSLATFTRPATTPTTTATPTIIVK</sequence>
<dbReference type="Proteomes" id="UP001302602">
    <property type="component" value="Unassembled WGS sequence"/>
</dbReference>
<protein>
    <submittedName>
        <fullName evidence="1">Uncharacterized protein</fullName>
    </submittedName>
</protein>
<dbReference type="EMBL" id="MU853224">
    <property type="protein sequence ID" value="KAK4127662.1"/>
    <property type="molecule type" value="Genomic_DNA"/>
</dbReference>
<evidence type="ECO:0000313" key="1">
    <source>
        <dbReference type="EMBL" id="KAK4127662.1"/>
    </source>
</evidence>
<accession>A0AAN6U774</accession>
<dbReference type="RefSeq" id="XP_062651433.1">
    <property type="nucleotide sequence ID" value="XM_062786288.1"/>
</dbReference>